<keyword evidence="3" id="KW-0227">DNA damage</keyword>
<dbReference type="PANTHER" id="PTHR11070">
    <property type="entry name" value="UVRD / RECB / PCRA DNA HELICASE FAMILY MEMBER"/>
    <property type="match status" value="1"/>
</dbReference>
<dbReference type="InterPro" id="IPR011335">
    <property type="entry name" value="Restrct_endonuc-II-like"/>
</dbReference>
<dbReference type="InterPro" id="IPR011604">
    <property type="entry name" value="PDDEXK-like_dom_sf"/>
</dbReference>
<evidence type="ECO:0000256" key="10">
    <source>
        <dbReference type="ARBA" id="ARBA00023235"/>
    </source>
</evidence>
<dbReference type="Gene3D" id="3.90.320.10">
    <property type="match status" value="1"/>
</dbReference>
<keyword evidence="1" id="KW-0540">Nuclease</keyword>
<evidence type="ECO:0000313" key="19">
    <source>
        <dbReference type="EMBL" id="MFC3639949.1"/>
    </source>
</evidence>
<evidence type="ECO:0000256" key="15">
    <source>
        <dbReference type="PROSITE-ProRule" id="PRU00560"/>
    </source>
</evidence>
<evidence type="ECO:0000256" key="1">
    <source>
        <dbReference type="ARBA" id="ARBA00022722"/>
    </source>
</evidence>
<evidence type="ECO:0000256" key="9">
    <source>
        <dbReference type="ARBA" id="ARBA00023204"/>
    </source>
</evidence>
<dbReference type="Gene3D" id="3.40.50.300">
    <property type="entry name" value="P-loop containing nucleotide triphosphate hydrolases"/>
    <property type="match status" value="3"/>
</dbReference>
<name>A0ABV7UMK2_9HYPH</name>
<evidence type="ECO:0000259" key="18">
    <source>
        <dbReference type="PROSITE" id="PS51217"/>
    </source>
</evidence>
<accession>A0ABV7UMK2</accession>
<dbReference type="RefSeq" id="WP_191320316.1">
    <property type="nucleotide sequence ID" value="NZ_BNCG01000016.1"/>
</dbReference>
<dbReference type="PROSITE" id="PS51217">
    <property type="entry name" value="UVRD_HELICASE_CTER"/>
    <property type="match status" value="1"/>
</dbReference>
<proteinExistence type="predicted"/>
<dbReference type="EMBL" id="JBHRYC010000111">
    <property type="protein sequence ID" value="MFC3639949.1"/>
    <property type="molecule type" value="Genomic_DNA"/>
</dbReference>
<dbReference type="NCBIfam" id="TIGR02784">
    <property type="entry name" value="addA_alphas"/>
    <property type="match status" value="1"/>
</dbReference>
<keyword evidence="9" id="KW-0234">DNA repair</keyword>
<dbReference type="GO" id="GO:0004386">
    <property type="term" value="F:helicase activity"/>
    <property type="evidence" value="ECO:0007669"/>
    <property type="project" value="UniProtKB-KW"/>
</dbReference>
<keyword evidence="6" id="KW-0269">Exonuclease</keyword>
<dbReference type="PANTHER" id="PTHR11070:SF2">
    <property type="entry name" value="ATP-DEPENDENT DNA HELICASE SRS2"/>
    <property type="match status" value="1"/>
</dbReference>
<evidence type="ECO:0000256" key="5">
    <source>
        <dbReference type="ARBA" id="ARBA00022806"/>
    </source>
</evidence>
<dbReference type="PROSITE" id="PS51198">
    <property type="entry name" value="UVRD_HELICASE_ATP_BIND"/>
    <property type="match status" value="1"/>
</dbReference>
<comment type="caution">
    <text evidence="19">The sequence shown here is derived from an EMBL/GenBank/DDBJ whole genome shotgun (WGS) entry which is preliminary data.</text>
</comment>
<dbReference type="InterPro" id="IPR000212">
    <property type="entry name" value="DNA_helicase_UvrD/REP"/>
</dbReference>
<keyword evidence="8" id="KW-0238">DNA-binding</keyword>
<keyword evidence="2 15" id="KW-0547">Nucleotide-binding</keyword>
<protein>
    <recommendedName>
        <fullName evidence="12">DNA 3'-5' helicase</fullName>
        <ecNumber evidence="12">5.6.2.4</ecNumber>
    </recommendedName>
    <alternativeName>
        <fullName evidence="13">DNA 3'-5' helicase II</fullName>
    </alternativeName>
</protein>
<evidence type="ECO:0000256" key="2">
    <source>
        <dbReference type="ARBA" id="ARBA00022741"/>
    </source>
</evidence>
<evidence type="ECO:0000256" key="14">
    <source>
        <dbReference type="ARBA" id="ARBA00048988"/>
    </source>
</evidence>
<dbReference type="EC" id="5.6.2.4" evidence="12"/>
<evidence type="ECO:0000256" key="4">
    <source>
        <dbReference type="ARBA" id="ARBA00022801"/>
    </source>
</evidence>
<feature type="domain" description="UvrD-like helicase ATP-binding" evidence="17">
    <location>
        <begin position="14"/>
        <end position="495"/>
    </location>
</feature>
<keyword evidence="10" id="KW-0413">Isomerase</keyword>
<evidence type="ECO:0000256" key="7">
    <source>
        <dbReference type="ARBA" id="ARBA00022840"/>
    </source>
</evidence>
<evidence type="ECO:0000313" key="20">
    <source>
        <dbReference type="Proteomes" id="UP001595704"/>
    </source>
</evidence>
<organism evidence="19 20">
    <name type="scientific">Camelimonas fluminis</name>
    <dbReference type="NCBI Taxonomy" id="1576911"/>
    <lineage>
        <taxon>Bacteria</taxon>
        <taxon>Pseudomonadati</taxon>
        <taxon>Pseudomonadota</taxon>
        <taxon>Alphaproteobacteria</taxon>
        <taxon>Hyphomicrobiales</taxon>
        <taxon>Chelatococcaceae</taxon>
        <taxon>Camelimonas</taxon>
    </lineage>
</organism>
<dbReference type="Pfam" id="PF13361">
    <property type="entry name" value="UvrD_C"/>
    <property type="match status" value="1"/>
</dbReference>
<dbReference type="InterPro" id="IPR038726">
    <property type="entry name" value="PDDEXK_AddAB-type"/>
</dbReference>
<keyword evidence="20" id="KW-1185">Reference proteome</keyword>
<feature type="region of interest" description="Disordered" evidence="16">
    <location>
        <begin position="960"/>
        <end position="1005"/>
    </location>
</feature>
<dbReference type="Proteomes" id="UP001595704">
    <property type="component" value="Unassembled WGS sequence"/>
</dbReference>
<dbReference type="SUPFAM" id="SSF52540">
    <property type="entry name" value="P-loop containing nucleoside triphosphate hydrolases"/>
    <property type="match status" value="1"/>
</dbReference>
<dbReference type="InterPro" id="IPR014016">
    <property type="entry name" value="UvrD-like_ATP-bd"/>
</dbReference>
<feature type="domain" description="UvrD-like helicase C-terminal" evidence="18">
    <location>
        <begin position="530"/>
        <end position="801"/>
    </location>
</feature>
<keyword evidence="4 15" id="KW-0378">Hydrolase</keyword>
<evidence type="ECO:0000256" key="16">
    <source>
        <dbReference type="SAM" id="MobiDB-lite"/>
    </source>
</evidence>
<dbReference type="InterPro" id="IPR014017">
    <property type="entry name" value="DNA_helicase_UvrD-like_C"/>
</dbReference>
<keyword evidence="5 15" id="KW-0347">Helicase</keyword>
<dbReference type="Gene3D" id="3.30.160.800">
    <property type="match status" value="1"/>
</dbReference>
<dbReference type="Gene3D" id="1.10.486.10">
    <property type="entry name" value="PCRA, domain 4"/>
    <property type="match status" value="1"/>
</dbReference>
<evidence type="ECO:0000256" key="12">
    <source>
        <dbReference type="ARBA" id="ARBA00034808"/>
    </source>
</evidence>
<evidence type="ECO:0000259" key="17">
    <source>
        <dbReference type="PROSITE" id="PS51198"/>
    </source>
</evidence>
<reference evidence="20" key="1">
    <citation type="journal article" date="2019" name="Int. J. Syst. Evol. Microbiol.">
        <title>The Global Catalogue of Microorganisms (GCM) 10K type strain sequencing project: providing services to taxonomists for standard genome sequencing and annotation.</title>
        <authorList>
            <consortium name="The Broad Institute Genomics Platform"/>
            <consortium name="The Broad Institute Genome Sequencing Center for Infectious Disease"/>
            <person name="Wu L."/>
            <person name="Ma J."/>
        </authorList>
    </citation>
    <scope>NUCLEOTIDE SEQUENCE [LARGE SCALE GENOMIC DNA]</scope>
    <source>
        <strain evidence="20">KCTC 42282</strain>
    </source>
</reference>
<gene>
    <name evidence="19" type="primary">addA</name>
    <name evidence="19" type="ORF">ACFONL_21650</name>
</gene>
<evidence type="ECO:0000256" key="3">
    <source>
        <dbReference type="ARBA" id="ARBA00022763"/>
    </source>
</evidence>
<dbReference type="InterPro" id="IPR027417">
    <property type="entry name" value="P-loop_NTPase"/>
</dbReference>
<dbReference type="SUPFAM" id="SSF52980">
    <property type="entry name" value="Restriction endonuclease-like"/>
    <property type="match status" value="1"/>
</dbReference>
<evidence type="ECO:0000256" key="8">
    <source>
        <dbReference type="ARBA" id="ARBA00023125"/>
    </source>
</evidence>
<feature type="binding site" evidence="15">
    <location>
        <begin position="35"/>
        <end position="42"/>
    </location>
    <ligand>
        <name>ATP</name>
        <dbReference type="ChEBI" id="CHEBI:30616"/>
    </ligand>
</feature>
<evidence type="ECO:0000256" key="6">
    <source>
        <dbReference type="ARBA" id="ARBA00022839"/>
    </source>
</evidence>
<keyword evidence="7 15" id="KW-0067">ATP-binding</keyword>
<comment type="catalytic activity">
    <reaction evidence="14">
        <text>ATP + H2O = ADP + phosphate + H(+)</text>
        <dbReference type="Rhea" id="RHEA:13065"/>
        <dbReference type="ChEBI" id="CHEBI:15377"/>
        <dbReference type="ChEBI" id="CHEBI:15378"/>
        <dbReference type="ChEBI" id="CHEBI:30616"/>
        <dbReference type="ChEBI" id="CHEBI:43474"/>
        <dbReference type="ChEBI" id="CHEBI:456216"/>
        <dbReference type="EC" id="5.6.2.4"/>
    </reaction>
</comment>
<dbReference type="InterPro" id="IPR014151">
    <property type="entry name" value="DNA_helicase_AddA"/>
</dbReference>
<dbReference type="Pfam" id="PF00580">
    <property type="entry name" value="UvrD-helicase"/>
    <property type="match status" value="1"/>
</dbReference>
<evidence type="ECO:0000256" key="11">
    <source>
        <dbReference type="ARBA" id="ARBA00034617"/>
    </source>
</evidence>
<evidence type="ECO:0000256" key="13">
    <source>
        <dbReference type="ARBA" id="ARBA00034923"/>
    </source>
</evidence>
<sequence>MSDLAPPGAMPDPVSRATEAQRLAADPFISAFVSANAGSGKTKVLVDRVLRLLLEGAAPGRILCLTYTKAAAAHMAVKVFDRLAGWVGLDDAALAAELTRLEGRRPARARLDAARRLFARAVETPGGLKIETIHAFCERVLHLAPFEANVPARFEVLDEAASEEIFTQARRAVLTMAARGEDPGLGDALTIVSLAAAGDAFDAALRAAIRQARQLREDAASHADAMAALALTLGLRPGETLAGIERAMLHDGYGPDEWPDLVTALSAGSKNDQKLADTLRAASASGDEAERLGLYLDVFFKSDGEPRADKGFPTKSVDPAVAGALRAERDRLAELEDRRRAARVLQRTDALLTLAEAIAGRVEAIKHGRGALDFDDLIGKTRTLLLRSDAASWILHKLDAGIDHVLVDEAQDTNPAQWDILRALTGEFSAGETVDAAGRLRRTVFAVGDPKQSIYGFQGAEPRAFADSERHYRKALADVGARFESVPLNVSFRSAPAVLAAVDLVFGVAEHFAGLAFDEGDGARAGTVHETSRIGQHGRVEIWEPVVADEDAEPEAWDAPVDAPDPTSPAVALAGRIADEIARLTRDGDETGRRTLPGEALVLVRKRGALFDAIISALKAAGLKVAGADRLTLGDHIAVLDLLAAGRAALLPEDDLTLAAFLKTPLAGLDDDDLMAIAARRGPLSLHAALVEKAESNDAARRGLALLRTLRKLAGERGAFGFYATLLGPMGGRTALVARLGAEAGDAIDEFLALALGHERQATPSLAGFIARFGDAAHDVKRDMDESRGEIRVMTVHGAKGLEADVVVLADACRFNARPPAVLPLEVRINGRFTPLPVWLPAAAARPAALREAAGAEASREREEHNRLLYVALTRARRRLIVAPYFARNQKTLPPDSWYGMVDTAFAAADTVQSIADPGSGAVTRVLASGRAVAAPADAPEPRQLAPAPDWLFAPAAREEPPAAPISPSRAAPELRPGASALPAGKTPEAETTGAESARAETARTREAARFAGSLLHTLLEHLPAAPANDRAALAQRYVARRAAMLTRGDPAFLEPERQAWIVDSALRLVAAPELAPLFGTHAIAEAPIAGSVHLPGRGPMAVTGQIDRLAVTADTVWLADFKLASLAGDAAPPQAYVTQLALYAALLRQAWPDRTVRPLLVYAGGPRILELEEAACAAALASL</sequence>
<comment type="catalytic activity">
    <reaction evidence="11">
        <text>Couples ATP hydrolysis with the unwinding of duplex DNA by translocating in the 3'-5' direction.</text>
        <dbReference type="EC" id="5.6.2.4"/>
    </reaction>
</comment>
<dbReference type="Pfam" id="PF12705">
    <property type="entry name" value="PDDEXK_1"/>
    <property type="match status" value="1"/>
</dbReference>